<dbReference type="PANTHER" id="PTHR23511">
    <property type="entry name" value="SYNAPTIC VESICLE GLYCOPROTEIN 2"/>
    <property type="match status" value="1"/>
</dbReference>
<dbReference type="GO" id="GO:0016020">
    <property type="term" value="C:membrane"/>
    <property type="evidence" value="ECO:0007669"/>
    <property type="project" value="UniProtKB-SubCell"/>
</dbReference>
<dbReference type="Proteomes" id="UP000240830">
    <property type="component" value="Unassembled WGS sequence"/>
</dbReference>
<comment type="subcellular location">
    <subcellularLocation>
        <location evidence="1">Membrane</location>
        <topology evidence="1">Multi-pass membrane protein</topology>
    </subcellularLocation>
</comment>
<organism evidence="8 9">
    <name type="scientific">Paramicrosporidium saccamoebae</name>
    <dbReference type="NCBI Taxonomy" id="1246581"/>
    <lineage>
        <taxon>Eukaryota</taxon>
        <taxon>Fungi</taxon>
        <taxon>Fungi incertae sedis</taxon>
        <taxon>Cryptomycota</taxon>
        <taxon>Cryptomycota incertae sedis</taxon>
        <taxon>Paramicrosporidium</taxon>
    </lineage>
</organism>
<evidence type="ECO:0000256" key="3">
    <source>
        <dbReference type="ARBA" id="ARBA00022692"/>
    </source>
</evidence>
<dbReference type="InterPro" id="IPR036259">
    <property type="entry name" value="MFS_trans_sf"/>
</dbReference>
<dbReference type="OrthoDB" id="4139357at2759"/>
<keyword evidence="4 6" id="KW-1133">Transmembrane helix</keyword>
<feature type="transmembrane region" description="Helical" evidence="6">
    <location>
        <begin position="367"/>
        <end position="388"/>
    </location>
</feature>
<evidence type="ECO:0000313" key="9">
    <source>
        <dbReference type="Proteomes" id="UP000240830"/>
    </source>
</evidence>
<dbReference type="PROSITE" id="PS50850">
    <property type="entry name" value="MFS"/>
    <property type="match status" value="1"/>
</dbReference>
<accession>A0A2H9TMS3</accession>
<dbReference type="InterPro" id="IPR020846">
    <property type="entry name" value="MFS_dom"/>
</dbReference>
<comment type="caution">
    <text evidence="8">The sequence shown here is derived from an EMBL/GenBank/DDBJ whole genome shotgun (WGS) entry which is preliminary data.</text>
</comment>
<evidence type="ECO:0000256" key="1">
    <source>
        <dbReference type="ARBA" id="ARBA00004141"/>
    </source>
</evidence>
<keyword evidence="9" id="KW-1185">Reference proteome</keyword>
<feature type="transmembrane region" description="Helical" evidence="6">
    <location>
        <begin position="120"/>
        <end position="142"/>
    </location>
</feature>
<feature type="transmembrane region" description="Helical" evidence="6">
    <location>
        <begin position="400"/>
        <end position="421"/>
    </location>
</feature>
<keyword evidence="5 6" id="KW-0472">Membrane</keyword>
<evidence type="ECO:0000256" key="6">
    <source>
        <dbReference type="SAM" id="Phobius"/>
    </source>
</evidence>
<feature type="transmembrane region" description="Helical" evidence="6">
    <location>
        <begin position="20"/>
        <end position="40"/>
    </location>
</feature>
<dbReference type="STRING" id="1246581.A0A2H9TMS3"/>
<gene>
    <name evidence="8" type="ORF">PSACC_01142</name>
</gene>
<dbReference type="InterPro" id="IPR005828">
    <property type="entry name" value="MFS_sugar_transport-like"/>
</dbReference>
<evidence type="ECO:0000256" key="4">
    <source>
        <dbReference type="ARBA" id="ARBA00022989"/>
    </source>
</evidence>
<feature type="transmembrane region" description="Helical" evidence="6">
    <location>
        <begin position="61"/>
        <end position="80"/>
    </location>
</feature>
<dbReference type="Pfam" id="PF00083">
    <property type="entry name" value="Sugar_tr"/>
    <property type="match status" value="2"/>
</dbReference>
<feature type="domain" description="Major facilitator superfamily (MFS) profile" evidence="7">
    <location>
        <begin position="24"/>
        <end position="424"/>
    </location>
</feature>
<evidence type="ECO:0000313" key="8">
    <source>
        <dbReference type="EMBL" id="PJF19053.1"/>
    </source>
</evidence>
<dbReference type="GO" id="GO:0022857">
    <property type="term" value="F:transmembrane transporter activity"/>
    <property type="evidence" value="ECO:0007669"/>
    <property type="project" value="InterPro"/>
</dbReference>
<evidence type="ECO:0000256" key="5">
    <source>
        <dbReference type="ARBA" id="ARBA00023136"/>
    </source>
</evidence>
<feature type="transmembrane region" description="Helical" evidence="6">
    <location>
        <begin position="162"/>
        <end position="184"/>
    </location>
</feature>
<evidence type="ECO:0000259" key="7">
    <source>
        <dbReference type="PROSITE" id="PS50850"/>
    </source>
</evidence>
<dbReference type="SUPFAM" id="SSF103473">
    <property type="entry name" value="MFS general substrate transporter"/>
    <property type="match status" value="1"/>
</dbReference>
<dbReference type="EMBL" id="MTSL01000084">
    <property type="protein sequence ID" value="PJF19053.1"/>
    <property type="molecule type" value="Genomic_DNA"/>
</dbReference>
<feature type="transmembrane region" description="Helical" evidence="6">
    <location>
        <begin position="247"/>
        <end position="267"/>
    </location>
</feature>
<evidence type="ECO:0000256" key="2">
    <source>
        <dbReference type="ARBA" id="ARBA00022448"/>
    </source>
</evidence>
<feature type="transmembrane region" description="Helical" evidence="6">
    <location>
        <begin position="310"/>
        <end position="329"/>
    </location>
</feature>
<sequence length="431" mass="46613">MTKGKYTIDDALEAVGFGRFQWMLLVLSGIGFFATTVELISVSLLRAPLREQWPAVDDKRFAYLMSATFAGELLGGLAWGAVSDRMGRRATFAGTALMAAVFGMLGSVVPCFYSFAITRFGLGFAIGGSLAIDFVYFVEFVPATSRGFLFYASLVGWLTLPVWRYFVFLCGLPYGLLFLGRLAWRWESPRFLMARGRTAEATEVLRQIAKQNGTVLPEGELEPLQNISTSAPGLASIASAGMIRPTITVSILFFFQTFSYYGLTIWLRSFAAQRGIPNFNPMTAFLVIGLSELPGLALTTLLIERAGRRPVLLLNFIGSALCSAMLLLVTTQAGFLAVTCASYFFIVGCWAAIYVSTPEVFPTTCRASAFAVAGACGKLAGMTSPHLFGHLLDINAPFGTIVACVSGGFLIAALTSALLMVETTGRRLRDN</sequence>
<feature type="transmembrane region" description="Helical" evidence="6">
    <location>
        <begin position="279"/>
        <end position="303"/>
    </location>
</feature>
<proteinExistence type="predicted"/>
<protein>
    <submittedName>
        <fullName evidence="8">Putative Major Facilitator Superfamily (MFS_1) transporter</fullName>
    </submittedName>
</protein>
<feature type="transmembrane region" description="Helical" evidence="6">
    <location>
        <begin position="335"/>
        <end position="355"/>
    </location>
</feature>
<dbReference type="AlphaFoldDB" id="A0A2H9TMS3"/>
<keyword evidence="2" id="KW-0813">Transport</keyword>
<reference evidence="8 9" key="1">
    <citation type="submission" date="2016-10" db="EMBL/GenBank/DDBJ databases">
        <title>The genome of Paramicrosporidium saccamoebae is the missing link in understanding Cryptomycota and Microsporidia evolution.</title>
        <authorList>
            <person name="Quandt C.A."/>
            <person name="Beaudet D."/>
            <person name="Corsaro D."/>
            <person name="Michel R."/>
            <person name="Corradi N."/>
            <person name="James T."/>
        </authorList>
    </citation>
    <scope>NUCLEOTIDE SEQUENCE [LARGE SCALE GENOMIC DNA]</scope>
    <source>
        <strain evidence="8 9">KSL3</strain>
    </source>
</reference>
<dbReference type="Gene3D" id="1.20.1250.20">
    <property type="entry name" value="MFS general substrate transporter like domains"/>
    <property type="match status" value="1"/>
</dbReference>
<dbReference type="PANTHER" id="PTHR23511:SF34">
    <property type="entry name" value="SYNAPTIC VESICLE GLYCOPROTEIN 2"/>
    <property type="match status" value="1"/>
</dbReference>
<feature type="transmembrane region" description="Helical" evidence="6">
    <location>
        <begin position="92"/>
        <end position="113"/>
    </location>
</feature>
<name>A0A2H9TMS3_9FUNG</name>
<keyword evidence="3 6" id="KW-0812">Transmembrane</keyword>